<reference evidence="2" key="1">
    <citation type="submission" date="2020-11" db="EMBL/GenBank/DDBJ databases">
        <authorList>
            <person name="Tran Van P."/>
        </authorList>
    </citation>
    <scope>NUCLEOTIDE SEQUENCE</scope>
</reference>
<gene>
    <name evidence="2" type="ORF">TGEB3V08_LOCUS4852</name>
</gene>
<keyword evidence="1" id="KW-0732">Signal</keyword>
<organism evidence="2">
    <name type="scientific">Timema genevievae</name>
    <name type="common">Walking stick</name>
    <dbReference type="NCBI Taxonomy" id="629358"/>
    <lineage>
        <taxon>Eukaryota</taxon>
        <taxon>Metazoa</taxon>
        <taxon>Ecdysozoa</taxon>
        <taxon>Arthropoda</taxon>
        <taxon>Hexapoda</taxon>
        <taxon>Insecta</taxon>
        <taxon>Pterygota</taxon>
        <taxon>Neoptera</taxon>
        <taxon>Polyneoptera</taxon>
        <taxon>Phasmatodea</taxon>
        <taxon>Timematodea</taxon>
        <taxon>Timematoidea</taxon>
        <taxon>Timematidae</taxon>
        <taxon>Timema</taxon>
    </lineage>
</organism>
<evidence type="ECO:0000256" key="1">
    <source>
        <dbReference type="SAM" id="SignalP"/>
    </source>
</evidence>
<sequence length="300" mass="33282">MCIMIMIIIIIIIINCFQPVAKTPYLVTSCLVALAMSYAQDRTCWRKKVLSEECKVSLVLYCRPAHSVCSRAVLPGYLRENSCELCNSLFDLLGAGYKSISPVGLLHGCPQLLDPFCDLICPTDHLLRNGARAVEVALCISQSLMMRFDSMKPRLGEWAVTINFPQEAANTSLSSGSNGLAQVQTLFHGRWGEVREKMTEWKEGEEPDLHAGVAFRVSHSLLMSSNRMKPMLGDWVIGINFLEDAAITSLSSGSNVSHNMTINPFADNDECYSPQIYSTTVTMTSVTRGVTYKDCEKVYI</sequence>
<proteinExistence type="predicted"/>
<evidence type="ECO:0000313" key="2">
    <source>
        <dbReference type="EMBL" id="CAD7592229.1"/>
    </source>
</evidence>
<protein>
    <recommendedName>
        <fullName evidence="3">FZ domain-containing protein</fullName>
    </recommendedName>
</protein>
<evidence type="ECO:0008006" key="3">
    <source>
        <dbReference type="Google" id="ProtNLM"/>
    </source>
</evidence>
<feature type="signal peptide" evidence="1">
    <location>
        <begin position="1"/>
        <end position="16"/>
    </location>
</feature>
<name>A0A7R9PL13_TIMGE</name>
<accession>A0A7R9PL13</accession>
<dbReference type="AlphaFoldDB" id="A0A7R9PL13"/>
<dbReference type="EMBL" id="OE840726">
    <property type="protein sequence ID" value="CAD7592229.1"/>
    <property type="molecule type" value="Genomic_DNA"/>
</dbReference>
<feature type="chain" id="PRO_5030957168" description="FZ domain-containing protein" evidence="1">
    <location>
        <begin position="17"/>
        <end position="300"/>
    </location>
</feature>